<dbReference type="InterPro" id="IPR008589">
    <property type="entry name" value="MupG"/>
</dbReference>
<dbReference type="InterPro" id="IPR013785">
    <property type="entry name" value="Aldolase_TIM"/>
</dbReference>
<dbReference type="GeneID" id="52230407"/>
<evidence type="ECO:0000259" key="2">
    <source>
        <dbReference type="Pfam" id="PF19200"/>
    </source>
</evidence>
<dbReference type="InterPro" id="IPR043797">
    <property type="entry name" value="MupG_N"/>
</dbReference>
<evidence type="ECO:0000313" key="4">
    <source>
        <dbReference type="Proteomes" id="UP000269331"/>
    </source>
</evidence>
<feature type="domain" description="6-phospho-N-acetylmuramidase N-terminal" evidence="2">
    <location>
        <begin position="4"/>
        <end position="238"/>
    </location>
</feature>
<organism evidence="3 4">
    <name type="scientific">Streptococcus ruminantium</name>
    <dbReference type="NCBI Taxonomy" id="1917441"/>
    <lineage>
        <taxon>Bacteria</taxon>
        <taxon>Bacillati</taxon>
        <taxon>Bacillota</taxon>
        <taxon>Bacilli</taxon>
        <taxon>Lactobacillales</taxon>
        <taxon>Streptococcaceae</taxon>
        <taxon>Streptococcus</taxon>
    </lineage>
</organism>
<dbReference type="Gene3D" id="3.20.20.70">
    <property type="entry name" value="Aldolase class I"/>
    <property type="match status" value="1"/>
</dbReference>
<protein>
    <submittedName>
        <fullName evidence="3">DUF871 domain-containing protein</fullName>
    </submittedName>
</protein>
<dbReference type="Gene3D" id="2.40.100.10">
    <property type="entry name" value="Cyclophilin-like"/>
    <property type="match status" value="1"/>
</dbReference>
<dbReference type="AlphaFoldDB" id="A0A2Z5TQQ5"/>
<dbReference type="KEGG" id="srq:SR187_9595"/>
<feature type="domain" description="6-phospho-N-acetylmuramidase C-terminal" evidence="1">
    <location>
        <begin position="247"/>
        <end position="360"/>
    </location>
</feature>
<dbReference type="PANTHER" id="PTHR38435:SF1">
    <property type="entry name" value="DUF871 DOMAIN-CONTAINING PROTEIN"/>
    <property type="match status" value="1"/>
</dbReference>
<proteinExistence type="predicted"/>
<name>A0A2Z5TQQ5_9STRE</name>
<dbReference type="InterPro" id="IPR043894">
    <property type="entry name" value="MupG_C"/>
</dbReference>
<dbReference type="InterPro" id="IPR017853">
    <property type="entry name" value="GH"/>
</dbReference>
<dbReference type="Proteomes" id="UP000269331">
    <property type="component" value="Chromosome"/>
</dbReference>
<evidence type="ECO:0000313" key="3">
    <source>
        <dbReference type="EMBL" id="BBA93520.1"/>
    </source>
</evidence>
<dbReference type="SUPFAM" id="SSF50891">
    <property type="entry name" value="Cyclophilin-like"/>
    <property type="match status" value="1"/>
</dbReference>
<evidence type="ECO:0000259" key="1">
    <source>
        <dbReference type="Pfam" id="PF05913"/>
    </source>
</evidence>
<sequence length="369" mass="42097">MVQLGFSIYPEHYSLQDSQEYIHLLHRYGARRMFLSLLQLETSKPEVFDLYRELISYANQLGITVVADVCPRFIQAQGWQDSLMEHVAEFGLAGIRLDEALPLDEIIELTNNPYGIKIELNLSTDKTLLTKLLVSSANLDNVIACHNFYPHAYTGLSEEYFLEMSSFYHRSGIQTAAFVSAQSATEGPWPLSEGLPTLEDHRYLPIPLQIAWLKATGLIDCILISNQFVSEEELQSIQEVLKGEQIRLMVEVEDGLTSVEQEIVTFPHVYRGDVSAYVLRSTMPRVVYQDDSIPARSDQMMTVQRGDILIDNDLYGRYKGELQIALKEFTVSSKVNRVGRICPSYLPLLSLIKPWREFQLIINSSEHFH</sequence>
<reference evidence="3 4" key="1">
    <citation type="journal article" date="2018" name="Genome Biol. Evol.">
        <title>Complete Genome Sequence of Streptococcus ruminantium sp. nov. GUT-187T (=DSM 104980T =JCM 31869T), the Type Strain of S. ruminantium, and Comparison with Genome Sequences of Streptococcus suis Strains.</title>
        <authorList>
            <person name="Tohya M."/>
            <person name="Sekizaki T."/>
            <person name="Miyoshi-Akiyama T."/>
        </authorList>
    </citation>
    <scope>NUCLEOTIDE SEQUENCE [LARGE SCALE GENOMIC DNA]</scope>
    <source>
        <strain evidence="3 4">GUT187T</strain>
    </source>
</reference>
<accession>A0A2Z5TQQ5</accession>
<dbReference type="Pfam" id="PF19200">
    <property type="entry name" value="MupG_N"/>
    <property type="match status" value="1"/>
</dbReference>
<dbReference type="PANTHER" id="PTHR38435">
    <property type="match status" value="1"/>
</dbReference>
<dbReference type="EMBL" id="AP018400">
    <property type="protein sequence ID" value="BBA93520.1"/>
    <property type="molecule type" value="Genomic_DNA"/>
</dbReference>
<gene>
    <name evidence="3" type="ORF">SR187_9595</name>
</gene>
<dbReference type="InterPro" id="IPR029000">
    <property type="entry name" value="Cyclophilin-like_dom_sf"/>
</dbReference>
<dbReference type="Pfam" id="PF05913">
    <property type="entry name" value="MupG_C"/>
    <property type="match status" value="1"/>
</dbReference>
<dbReference type="SUPFAM" id="SSF51445">
    <property type="entry name" value="(Trans)glycosidases"/>
    <property type="match status" value="1"/>
</dbReference>
<dbReference type="RefSeq" id="WP_162496997.1">
    <property type="nucleotide sequence ID" value="NZ_AP018400.1"/>
</dbReference>